<dbReference type="GO" id="GO:0004460">
    <property type="term" value="F:L-lactate dehydrogenase (cytochrome) activity"/>
    <property type="evidence" value="ECO:0007669"/>
    <property type="project" value="UniProtKB-EC"/>
</dbReference>
<proteinExistence type="predicted"/>
<dbReference type="Pfam" id="PF01070">
    <property type="entry name" value="FMN_dh"/>
    <property type="match status" value="1"/>
</dbReference>
<dbReference type="GO" id="GO:0033720">
    <property type="term" value="F:(S)-mandelate dehydrogenase activity"/>
    <property type="evidence" value="ECO:0007669"/>
    <property type="project" value="UniProtKB-EC"/>
</dbReference>
<organism evidence="6 8">
    <name type="scientific">Mycobacterium tuberculosis</name>
    <dbReference type="NCBI Taxonomy" id="1773"/>
    <lineage>
        <taxon>Bacteria</taxon>
        <taxon>Bacillati</taxon>
        <taxon>Actinomycetota</taxon>
        <taxon>Actinomycetes</taxon>
        <taxon>Mycobacteriales</taxon>
        <taxon>Mycobacteriaceae</taxon>
        <taxon>Mycobacterium</taxon>
        <taxon>Mycobacterium tuberculosis complex</taxon>
    </lineage>
</organism>
<dbReference type="Proteomes" id="UP000039021">
    <property type="component" value="Unassembled WGS sequence"/>
</dbReference>
<evidence type="ECO:0000313" key="6">
    <source>
        <dbReference type="EMBL" id="COU95220.1"/>
    </source>
</evidence>
<evidence type="ECO:0000256" key="3">
    <source>
        <dbReference type="ARBA" id="ARBA00022643"/>
    </source>
</evidence>
<evidence type="ECO:0000259" key="5">
    <source>
        <dbReference type="PROSITE" id="PS51349"/>
    </source>
</evidence>
<dbReference type="PROSITE" id="PS00557">
    <property type="entry name" value="FMN_HYDROXY_ACID_DH_1"/>
    <property type="match status" value="1"/>
</dbReference>
<comment type="cofactor">
    <cofactor evidence="1">
        <name>FMN</name>
        <dbReference type="ChEBI" id="CHEBI:58210"/>
    </cofactor>
</comment>
<dbReference type="Gene3D" id="3.20.20.70">
    <property type="entry name" value="Aldolase class I"/>
    <property type="match status" value="1"/>
</dbReference>
<dbReference type="EMBL" id="CSAE01000007">
    <property type="protein sequence ID" value="COU95220.1"/>
    <property type="molecule type" value="Genomic_DNA"/>
</dbReference>
<evidence type="ECO:0000313" key="9">
    <source>
        <dbReference type="Proteomes" id="UP000039021"/>
    </source>
</evidence>
<name>A0A0T9YU21_MYCTX</name>
<dbReference type="STRING" id="115862.BBG46_09860"/>
<reference evidence="7" key="2">
    <citation type="submission" date="2015-03" db="EMBL/GenBank/DDBJ databases">
        <authorList>
            <consortium name="Pathogen Informatics"/>
            <person name="Murphy D."/>
        </authorList>
    </citation>
    <scope>NUCLEOTIDE SEQUENCE</scope>
    <source>
        <strain evidence="7">N09902308</strain>
    </source>
</reference>
<reference evidence="6" key="3">
    <citation type="submission" date="2015-03" db="EMBL/GenBank/DDBJ databases">
        <authorList>
            <person name="Murphy D."/>
        </authorList>
    </citation>
    <scope>NUCLEOTIDE SEQUENCE [LARGE SCALE GENOMIC DNA]</scope>
    <source>
        <strain evidence="6">K00500041</strain>
    </source>
</reference>
<dbReference type="AlphaFoldDB" id="A0A0T9YU21"/>
<dbReference type="SUPFAM" id="SSF51395">
    <property type="entry name" value="FMN-linked oxidoreductases"/>
    <property type="match status" value="1"/>
</dbReference>
<evidence type="ECO:0000256" key="2">
    <source>
        <dbReference type="ARBA" id="ARBA00022630"/>
    </source>
</evidence>
<feature type="domain" description="FMN hydroxy acid dehydrogenase" evidence="5">
    <location>
        <begin position="1"/>
        <end position="119"/>
    </location>
</feature>
<reference evidence="8 9" key="1">
    <citation type="submission" date="2015-03" db="EMBL/GenBank/DDBJ databases">
        <authorList>
            <consortium name="Pathogen Informatics"/>
        </authorList>
    </citation>
    <scope>NUCLEOTIDE SEQUENCE [LARGE SCALE GENOMIC DNA]</scope>
    <source>
        <strain evidence="8">K00500041</strain>
        <strain evidence="9">N09902308</strain>
    </source>
</reference>
<keyword evidence="4 6" id="KW-0560">Oxidoreductase</keyword>
<accession>A0A0T9YU21</accession>
<dbReference type="InterPro" id="IPR008259">
    <property type="entry name" value="FMN_hydac_DH_AS"/>
</dbReference>
<evidence type="ECO:0000256" key="1">
    <source>
        <dbReference type="ARBA" id="ARBA00001917"/>
    </source>
</evidence>
<sequence>MVDRGVDGIVLSNHGGRQLDRAPVPFHLLPHVARELGKHTEILVDTGIMSGADIVAAIALGARCTLIGRAYLYGLMAGGEAGVNRAIEILQTGVIRTMRLLGVTCLEELSPRHVTQLRRLGPIGAPT</sequence>
<keyword evidence="3" id="KW-0288">FMN</keyword>
<dbReference type="PROSITE" id="PS51349">
    <property type="entry name" value="FMN_HYDROXY_ACID_DH_2"/>
    <property type="match status" value="1"/>
</dbReference>
<dbReference type="InterPro" id="IPR037396">
    <property type="entry name" value="FMN_HAD"/>
</dbReference>
<gene>
    <name evidence="6" type="primary">lldD2</name>
    <name evidence="6" type="ORF">ERS007703_00141</name>
    <name evidence="7" type="ORF">ERS007739_03543</name>
</gene>
<dbReference type="PANTHER" id="PTHR10578:SF107">
    <property type="entry name" value="2-HYDROXYACID OXIDASE 1"/>
    <property type="match status" value="1"/>
</dbReference>
<dbReference type="EC" id="1.1.2.3" evidence="6"/>
<evidence type="ECO:0000256" key="4">
    <source>
        <dbReference type="ARBA" id="ARBA00023002"/>
    </source>
</evidence>
<keyword evidence="2" id="KW-0285">Flavoprotein</keyword>
<dbReference type="Proteomes" id="UP000038802">
    <property type="component" value="Unassembled WGS sequence"/>
</dbReference>
<evidence type="ECO:0000313" key="8">
    <source>
        <dbReference type="Proteomes" id="UP000038802"/>
    </source>
</evidence>
<dbReference type="PANTHER" id="PTHR10578">
    <property type="entry name" value="S -2-HYDROXY-ACID OXIDASE-RELATED"/>
    <property type="match status" value="1"/>
</dbReference>
<evidence type="ECO:0000313" key="7">
    <source>
        <dbReference type="EMBL" id="COZ24561.1"/>
    </source>
</evidence>
<dbReference type="InterPro" id="IPR000262">
    <property type="entry name" value="FMN-dep_DH"/>
</dbReference>
<dbReference type="EMBL" id="CSBK01001871">
    <property type="protein sequence ID" value="COZ24561.1"/>
    <property type="molecule type" value="Genomic_DNA"/>
</dbReference>
<protein>
    <submittedName>
        <fullName evidence="6">L-lactate dehydrogenase</fullName>
        <ecNumber evidence="6">1.1.2.3</ecNumber>
        <ecNumber evidence="6">1.1.99.31</ecNumber>
    </submittedName>
</protein>
<dbReference type="EC" id="1.1.99.31" evidence="6"/>
<dbReference type="InterPro" id="IPR013785">
    <property type="entry name" value="Aldolase_TIM"/>
</dbReference>